<accession>A0A6A4W3X1</accession>
<evidence type="ECO:0000259" key="5">
    <source>
        <dbReference type="PROSITE" id="PS50865"/>
    </source>
</evidence>
<dbReference type="PANTHER" id="PTHR12197:SF251">
    <property type="entry name" value="EG:BACR7C10.4 PROTEIN"/>
    <property type="match status" value="1"/>
</dbReference>
<dbReference type="Gene3D" id="1.10.220.160">
    <property type="match status" value="1"/>
</dbReference>
<dbReference type="Gene3D" id="6.10.140.2220">
    <property type="match status" value="1"/>
</dbReference>
<reference evidence="6 7" key="1">
    <citation type="submission" date="2019-07" db="EMBL/GenBank/DDBJ databases">
        <title>Draft genome assembly of a fouling barnacle, Amphibalanus amphitrite (Darwin, 1854): The first reference genome for Thecostraca.</title>
        <authorList>
            <person name="Kim W."/>
        </authorList>
    </citation>
    <scope>NUCLEOTIDE SEQUENCE [LARGE SCALE GENOMIC DNA]</scope>
    <source>
        <strain evidence="6">SNU_AA5</strain>
        <tissue evidence="6">Soma without cirri and trophi</tissue>
    </source>
</reference>
<dbReference type="GO" id="GO:0008270">
    <property type="term" value="F:zinc ion binding"/>
    <property type="evidence" value="ECO:0007669"/>
    <property type="project" value="UniProtKB-KW"/>
</dbReference>
<dbReference type="InterPro" id="IPR011990">
    <property type="entry name" value="TPR-like_helical_dom_sf"/>
</dbReference>
<dbReference type="SUPFAM" id="SSF82199">
    <property type="entry name" value="SET domain"/>
    <property type="match status" value="1"/>
</dbReference>
<dbReference type="Gene3D" id="2.170.270.10">
    <property type="entry name" value="SET domain"/>
    <property type="match status" value="1"/>
</dbReference>
<keyword evidence="2 4" id="KW-0863">Zinc-finger</keyword>
<dbReference type="InterPro" id="IPR046341">
    <property type="entry name" value="SET_dom_sf"/>
</dbReference>
<dbReference type="Gene3D" id="1.25.40.970">
    <property type="match status" value="1"/>
</dbReference>
<evidence type="ECO:0000313" key="7">
    <source>
        <dbReference type="Proteomes" id="UP000440578"/>
    </source>
</evidence>
<dbReference type="PANTHER" id="PTHR12197">
    <property type="entry name" value="HISTONE-LYSINE N-METHYLTRANSFERASE SMYD"/>
    <property type="match status" value="1"/>
</dbReference>
<dbReference type="Gene3D" id="1.25.40.10">
    <property type="entry name" value="Tetratricopeptide repeat domain"/>
    <property type="match status" value="1"/>
</dbReference>
<protein>
    <submittedName>
        <fullName evidence="6">Histone-lysine N-methyltransferase SMYD3</fullName>
    </submittedName>
</protein>
<dbReference type="OrthoDB" id="265717at2759"/>
<keyword evidence="1" id="KW-0479">Metal-binding</keyword>
<dbReference type="PROSITE" id="PS50865">
    <property type="entry name" value="ZF_MYND_2"/>
    <property type="match status" value="1"/>
</dbReference>
<evidence type="ECO:0000256" key="1">
    <source>
        <dbReference type="ARBA" id="ARBA00022723"/>
    </source>
</evidence>
<dbReference type="Proteomes" id="UP000440578">
    <property type="component" value="Unassembled WGS sequence"/>
</dbReference>
<evidence type="ECO:0000256" key="4">
    <source>
        <dbReference type="PROSITE-ProRule" id="PRU00134"/>
    </source>
</evidence>
<evidence type="ECO:0000256" key="2">
    <source>
        <dbReference type="ARBA" id="ARBA00022771"/>
    </source>
</evidence>
<dbReference type="PROSITE" id="PS01360">
    <property type="entry name" value="ZF_MYND_1"/>
    <property type="match status" value="1"/>
</dbReference>
<keyword evidence="6" id="KW-0808">Transferase</keyword>
<organism evidence="6 7">
    <name type="scientific">Amphibalanus amphitrite</name>
    <name type="common">Striped barnacle</name>
    <name type="synonym">Balanus amphitrite</name>
    <dbReference type="NCBI Taxonomy" id="1232801"/>
    <lineage>
        <taxon>Eukaryota</taxon>
        <taxon>Metazoa</taxon>
        <taxon>Ecdysozoa</taxon>
        <taxon>Arthropoda</taxon>
        <taxon>Crustacea</taxon>
        <taxon>Multicrustacea</taxon>
        <taxon>Cirripedia</taxon>
        <taxon>Thoracica</taxon>
        <taxon>Thoracicalcarea</taxon>
        <taxon>Balanomorpha</taxon>
        <taxon>Balanoidea</taxon>
        <taxon>Balanidae</taxon>
        <taxon>Amphibalaninae</taxon>
        <taxon>Amphibalanus</taxon>
    </lineage>
</organism>
<dbReference type="GO" id="GO:0008168">
    <property type="term" value="F:methyltransferase activity"/>
    <property type="evidence" value="ECO:0007669"/>
    <property type="project" value="UniProtKB-KW"/>
</dbReference>
<dbReference type="Pfam" id="PF01753">
    <property type="entry name" value="zf-MYND"/>
    <property type="match status" value="1"/>
</dbReference>
<dbReference type="InterPro" id="IPR002893">
    <property type="entry name" value="Znf_MYND"/>
</dbReference>
<dbReference type="InterPro" id="IPR050869">
    <property type="entry name" value="H3K4_H4K5_MeTrfase"/>
</dbReference>
<name>A0A6A4W3X1_AMPAM</name>
<gene>
    <name evidence="6" type="primary">SMYD3</name>
    <name evidence="6" type="ORF">FJT64_026927</name>
</gene>
<sequence>MSPPGGKVLLRTGPGVRPHVRRGQLLLSAQPFVYVLKSDGLRVRCSYCLEKRDHLHRCSGCQVMYFCDRECQKRAWSEFHRSECARLKKVSPRLPPDTALLLARLIVKLRNGGDRISDRITDTRHRSFKDLMSHYRDIKATPRRMEHVAALTVVLRSFLGPDNFPNDSELAGMYGRVCVNGFNILDGEMLPVATGIYLSASIIDHSCQPNAAATFNGRTLSIRATEPIPDFTWEKVRISYIDTMADTETRRRELRNGYFFDCDCVRCSAAAAAPGSAPGGGGGGAAAGLERALRCGSADCPATVPLPPDGAAPRCPRCRYQDYPADIGAEFDEIARLTRTYAQDNTVYYDFCLRLLQRQEAAMLHPLNVYRVKTLDLTLEAAISTDMWERCLELGSKLEDGYRTFYGPCSPLTGIFYLKVGKIALYRFQHALAARWLRRAAAVLRVTHGSDHPVYAEQLAPLLQQLSAETAGRERGDELGEGGD</sequence>
<keyword evidence="3" id="KW-0862">Zinc</keyword>
<keyword evidence="7" id="KW-1185">Reference proteome</keyword>
<keyword evidence="6" id="KW-0489">Methyltransferase</keyword>
<dbReference type="GO" id="GO:0005634">
    <property type="term" value="C:nucleus"/>
    <property type="evidence" value="ECO:0007669"/>
    <property type="project" value="TreeGrafter"/>
</dbReference>
<evidence type="ECO:0000313" key="6">
    <source>
        <dbReference type="EMBL" id="KAF0300603.1"/>
    </source>
</evidence>
<dbReference type="GO" id="GO:0032259">
    <property type="term" value="P:methylation"/>
    <property type="evidence" value="ECO:0007669"/>
    <property type="project" value="UniProtKB-KW"/>
</dbReference>
<dbReference type="EMBL" id="VIIS01001250">
    <property type="protein sequence ID" value="KAF0300603.1"/>
    <property type="molecule type" value="Genomic_DNA"/>
</dbReference>
<comment type="caution">
    <text evidence="6">The sequence shown here is derived from an EMBL/GenBank/DDBJ whole genome shotgun (WGS) entry which is preliminary data.</text>
</comment>
<proteinExistence type="predicted"/>
<evidence type="ECO:0000256" key="3">
    <source>
        <dbReference type="ARBA" id="ARBA00022833"/>
    </source>
</evidence>
<dbReference type="AlphaFoldDB" id="A0A6A4W3X1"/>
<feature type="domain" description="MYND-type" evidence="5">
    <location>
        <begin position="45"/>
        <end position="84"/>
    </location>
</feature>